<evidence type="ECO:0000313" key="2">
    <source>
        <dbReference type="EMBL" id="MEK7950959.1"/>
    </source>
</evidence>
<feature type="transmembrane region" description="Helical" evidence="1">
    <location>
        <begin position="132"/>
        <end position="151"/>
    </location>
</feature>
<feature type="transmembrane region" description="Helical" evidence="1">
    <location>
        <begin position="66"/>
        <end position="84"/>
    </location>
</feature>
<evidence type="ECO:0000313" key="3">
    <source>
        <dbReference type="Proteomes" id="UP001371305"/>
    </source>
</evidence>
<dbReference type="SUPFAM" id="SSF55874">
    <property type="entry name" value="ATPase domain of HSP90 chaperone/DNA topoisomerase II/histidine kinase"/>
    <property type="match status" value="1"/>
</dbReference>
<protein>
    <recommendedName>
        <fullName evidence="4">Histidine kinase/HSP90-like ATPase domain-containing protein</fullName>
    </recommendedName>
</protein>
<keyword evidence="3" id="KW-1185">Reference proteome</keyword>
<dbReference type="EMBL" id="JBBUKT010000003">
    <property type="protein sequence ID" value="MEK7950959.1"/>
    <property type="molecule type" value="Genomic_DNA"/>
</dbReference>
<name>A0ABU9AVI2_9BACT</name>
<feature type="transmembrane region" description="Helical" evidence="1">
    <location>
        <begin position="40"/>
        <end position="60"/>
    </location>
</feature>
<dbReference type="InterPro" id="IPR035965">
    <property type="entry name" value="PAS-like_dom_sf"/>
</dbReference>
<feature type="transmembrane region" description="Helical" evidence="1">
    <location>
        <begin position="268"/>
        <end position="296"/>
    </location>
</feature>
<gene>
    <name evidence="2" type="ORF">WKV53_10650</name>
</gene>
<feature type="transmembrane region" description="Helical" evidence="1">
    <location>
        <begin position="221"/>
        <end position="239"/>
    </location>
</feature>
<proteinExistence type="predicted"/>
<dbReference type="Gene3D" id="3.30.450.20">
    <property type="entry name" value="PAS domain"/>
    <property type="match status" value="1"/>
</dbReference>
<dbReference type="InterPro" id="IPR036890">
    <property type="entry name" value="HATPase_C_sf"/>
</dbReference>
<evidence type="ECO:0008006" key="4">
    <source>
        <dbReference type="Google" id="ProtNLM"/>
    </source>
</evidence>
<feature type="transmembrane region" description="Helical" evidence="1">
    <location>
        <begin position="316"/>
        <end position="334"/>
    </location>
</feature>
<sequence>MKTDTPTCRWPSHNRHYDEKQLSPSCPSEQVARLLQREAGVFRCPPLVAVVSLMLAVAPWEVVKESLGWVISGIVAIGAAVGTVKHWKTLIEWIREGKWVPKAVQEIVTARSTEFSNQLLEKPGRTTVRFTLFIRFGVLIGFFSTHSLRLFSNQQVLASDGVLWKATTWNVAIFSLQAFICTLLAFMVSLKSFEAARIIDSLDPALTPDQMEKKRLSGREILFGVALLDVVIMFFAGLWPAEIVSDAHLGYFVAAASAWQLPKIRDVILLFSLILLGLIGRWLIVGSICTSPLIPLVSGVDYPQSYPWLNTLVLNVLPKVFIWGFLAFLCVVLISTRKSSEARHVVAVKNETMFRGLAEALPFDVFVKNQDFTYEYVNQQMLEKLKKFPQNADLVCERVPDKEKNCIQGRSDKDLGIAPEVADIFNKADKRVIENKETLDREIEPDFVLGPGDLVGDYPKVRTRKVQLKDRNGSPLGLVGFCEDAMILQNAMIYDAIMDFRRHYFFQKDRNGIFTWASEHFWEDAGKPNRKDRGNVTDADIYSKELAKAYRDADELLIAETEKLDPEKRRLHFTETEEWHRFADGREQRVMVRKKPILDPQGNVTGVQGCFCKIEDSTARRALMERALGVLFPELALRLRHVLKRLPGAAGKIANGMPAKPYPNGKALRGSNPRGSVFDGYLGEFDFILWYLEVLTPAVQLVNLDEWQLEQIEKEAKDLCWKPDKPLNVQRLQDLGKRLRDWRGCPFELRVEKQKGVDSAKVDNRWVFAIATIYWINAAQAAGDMNDSGFWVSHPSRKGCEKEPIVLEISMLDSSLLIEVSGRGEAIPKSKTPKDLSRPRLQGDRTMGIGLEIVWRIAQISGGSANCQPWPGGNGSIFTFQCPVSP</sequence>
<reference evidence="2 3" key="1">
    <citation type="submission" date="2024-04" db="EMBL/GenBank/DDBJ databases">
        <title>Luteolibacter sp. isolated from soil.</title>
        <authorList>
            <person name="An J."/>
        </authorList>
    </citation>
    <scope>NUCLEOTIDE SEQUENCE [LARGE SCALE GENOMIC DNA]</scope>
    <source>
        <strain evidence="2 3">Y139</strain>
    </source>
</reference>
<keyword evidence="1" id="KW-0472">Membrane</keyword>
<accession>A0ABU9AVI2</accession>
<keyword evidence="1" id="KW-1133">Transmembrane helix</keyword>
<dbReference type="Gene3D" id="3.30.565.10">
    <property type="entry name" value="Histidine kinase-like ATPase, C-terminal domain"/>
    <property type="match status" value="1"/>
</dbReference>
<dbReference type="Proteomes" id="UP001371305">
    <property type="component" value="Unassembled WGS sequence"/>
</dbReference>
<keyword evidence="1" id="KW-0812">Transmembrane</keyword>
<evidence type="ECO:0000256" key="1">
    <source>
        <dbReference type="SAM" id="Phobius"/>
    </source>
</evidence>
<dbReference type="SUPFAM" id="SSF55785">
    <property type="entry name" value="PYP-like sensor domain (PAS domain)"/>
    <property type="match status" value="1"/>
</dbReference>
<comment type="caution">
    <text evidence="2">The sequence shown here is derived from an EMBL/GenBank/DDBJ whole genome shotgun (WGS) entry which is preliminary data.</text>
</comment>
<organism evidence="2 3">
    <name type="scientific">Luteolibacter soli</name>
    <dbReference type="NCBI Taxonomy" id="3135280"/>
    <lineage>
        <taxon>Bacteria</taxon>
        <taxon>Pseudomonadati</taxon>
        <taxon>Verrucomicrobiota</taxon>
        <taxon>Verrucomicrobiia</taxon>
        <taxon>Verrucomicrobiales</taxon>
        <taxon>Verrucomicrobiaceae</taxon>
        <taxon>Luteolibacter</taxon>
    </lineage>
</organism>
<dbReference type="RefSeq" id="WP_341404561.1">
    <property type="nucleotide sequence ID" value="NZ_JBBUKT010000003.1"/>
</dbReference>
<feature type="transmembrane region" description="Helical" evidence="1">
    <location>
        <begin position="171"/>
        <end position="190"/>
    </location>
</feature>